<dbReference type="EMBL" id="QUNO01000001">
    <property type="protein sequence ID" value="REH55338.1"/>
    <property type="molecule type" value="Genomic_DNA"/>
</dbReference>
<evidence type="ECO:0000259" key="3">
    <source>
        <dbReference type="Pfam" id="PF18915"/>
    </source>
</evidence>
<reference evidence="4 5" key="1">
    <citation type="submission" date="2018-08" db="EMBL/GenBank/DDBJ databases">
        <title>Genomic Encyclopedia of Archaeal and Bacterial Type Strains, Phase II (KMG-II): from individual species to whole genera.</title>
        <authorList>
            <person name="Goeker M."/>
        </authorList>
    </citation>
    <scope>NUCLEOTIDE SEQUENCE [LARGE SCALE GENOMIC DNA]</scope>
    <source>
        <strain evidence="4 5">DSM 45791</strain>
    </source>
</reference>
<dbReference type="OrthoDB" id="3402808at2"/>
<sequence>MEHERVADLLRRSADALAPTPRERERMRLRVLAEFKTMDFSAPAEAGGNVRSLASRSTAPGRLMVAMAAALCLILSLGAMSLLLSRDALPGDPLYAIKRTAESASFGLAFDDAAKARKHLDFATARIDEIEGMAARGNTPIGSYLTALTDFDTDAAAGSRLLTVLSTNGDGSGLTYLRDWAKSQAQRLKTLRPSLPQRADTSAELLTAITDRSEALIGRLNCYTITSGTADDIGALPATGACATRPPASQGGGGAPTPTTRPGESALVNGTTGAGAATTVTTTPTVTFTTPTTAPATTGTKTSPPPTTGGKPTGVTVPLPVPLGSLPPLLPGLPSIVLGG</sequence>
<evidence type="ECO:0000313" key="4">
    <source>
        <dbReference type="EMBL" id="REH55338.1"/>
    </source>
</evidence>
<organism evidence="4 5">
    <name type="scientific">Kutzneria buriramensis</name>
    <dbReference type="NCBI Taxonomy" id="1045776"/>
    <lineage>
        <taxon>Bacteria</taxon>
        <taxon>Bacillati</taxon>
        <taxon>Actinomycetota</taxon>
        <taxon>Actinomycetes</taxon>
        <taxon>Pseudonocardiales</taxon>
        <taxon>Pseudonocardiaceae</taxon>
        <taxon>Kutzneria</taxon>
    </lineage>
</organism>
<accession>A0A3E0I9D0</accession>
<keyword evidence="2" id="KW-0812">Transmembrane</keyword>
<proteinExistence type="predicted"/>
<dbReference type="InterPro" id="IPR043725">
    <property type="entry name" value="DUF5667"/>
</dbReference>
<dbReference type="RefSeq" id="WP_147328366.1">
    <property type="nucleotide sequence ID" value="NZ_CP144375.1"/>
</dbReference>
<dbReference type="Pfam" id="PF18915">
    <property type="entry name" value="DUF5667"/>
    <property type="match status" value="1"/>
</dbReference>
<feature type="transmembrane region" description="Helical" evidence="2">
    <location>
        <begin position="63"/>
        <end position="84"/>
    </location>
</feature>
<dbReference type="Proteomes" id="UP000256269">
    <property type="component" value="Unassembled WGS sequence"/>
</dbReference>
<feature type="region of interest" description="Disordered" evidence="1">
    <location>
        <begin position="244"/>
        <end position="319"/>
    </location>
</feature>
<name>A0A3E0I9D0_9PSEU</name>
<evidence type="ECO:0000313" key="5">
    <source>
        <dbReference type="Proteomes" id="UP000256269"/>
    </source>
</evidence>
<comment type="caution">
    <text evidence="4">The sequence shown here is derived from an EMBL/GenBank/DDBJ whole genome shotgun (WGS) entry which is preliminary data.</text>
</comment>
<keyword evidence="2" id="KW-1133">Transmembrane helix</keyword>
<evidence type="ECO:0000256" key="2">
    <source>
        <dbReference type="SAM" id="Phobius"/>
    </source>
</evidence>
<dbReference type="AlphaFoldDB" id="A0A3E0I9D0"/>
<gene>
    <name evidence="4" type="ORF">BCF44_101358</name>
</gene>
<protein>
    <recommendedName>
        <fullName evidence="3">DUF5667 domain-containing protein</fullName>
    </recommendedName>
</protein>
<keyword evidence="2" id="KW-0472">Membrane</keyword>
<feature type="compositionally biased region" description="Low complexity" evidence="1">
    <location>
        <begin position="270"/>
        <end position="319"/>
    </location>
</feature>
<keyword evidence="5" id="KW-1185">Reference proteome</keyword>
<feature type="domain" description="DUF5667" evidence="3">
    <location>
        <begin position="88"/>
        <end position="190"/>
    </location>
</feature>
<evidence type="ECO:0000256" key="1">
    <source>
        <dbReference type="SAM" id="MobiDB-lite"/>
    </source>
</evidence>